<dbReference type="PANTHER" id="PTHR31635">
    <property type="entry name" value="REVERSE TRANSCRIPTASE DOMAIN-CONTAINING PROTEIN-RELATED"/>
    <property type="match status" value="1"/>
</dbReference>
<accession>A0AAW2DT32</accession>
<dbReference type="EMBL" id="JAZDWU010000002">
    <property type="protein sequence ID" value="KAL0011886.1"/>
    <property type="molecule type" value="Genomic_DNA"/>
</dbReference>
<keyword evidence="3" id="KW-1185">Reference proteome</keyword>
<feature type="domain" description="Reverse transcriptase" evidence="1">
    <location>
        <begin position="257"/>
        <end position="358"/>
    </location>
</feature>
<dbReference type="AlphaFoldDB" id="A0AAW2DT32"/>
<protein>
    <recommendedName>
        <fullName evidence="1">Reverse transcriptase domain-containing protein</fullName>
    </recommendedName>
</protein>
<proteinExistence type="predicted"/>
<gene>
    <name evidence="2" type="ORF">SO802_006994</name>
</gene>
<dbReference type="Pfam" id="PF00078">
    <property type="entry name" value="RVT_1"/>
    <property type="match status" value="1"/>
</dbReference>
<dbReference type="PANTHER" id="PTHR31635:SF196">
    <property type="entry name" value="REVERSE TRANSCRIPTASE DOMAIN-CONTAINING PROTEIN-RELATED"/>
    <property type="match status" value="1"/>
</dbReference>
<evidence type="ECO:0000259" key="1">
    <source>
        <dbReference type="Pfam" id="PF00078"/>
    </source>
</evidence>
<organism evidence="2 3">
    <name type="scientific">Lithocarpus litseifolius</name>
    <dbReference type="NCBI Taxonomy" id="425828"/>
    <lineage>
        <taxon>Eukaryota</taxon>
        <taxon>Viridiplantae</taxon>
        <taxon>Streptophyta</taxon>
        <taxon>Embryophyta</taxon>
        <taxon>Tracheophyta</taxon>
        <taxon>Spermatophyta</taxon>
        <taxon>Magnoliopsida</taxon>
        <taxon>eudicotyledons</taxon>
        <taxon>Gunneridae</taxon>
        <taxon>Pentapetalae</taxon>
        <taxon>rosids</taxon>
        <taxon>fabids</taxon>
        <taxon>Fagales</taxon>
        <taxon>Fagaceae</taxon>
        <taxon>Lithocarpus</taxon>
    </lineage>
</organism>
<name>A0AAW2DT32_9ROSI</name>
<dbReference type="InterPro" id="IPR000477">
    <property type="entry name" value="RT_dom"/>
</dbReference>
<sequence>MWLRDEQCMVVVKEAWERGRCMGTQHQFTQCLEECRKSLSTWNKNTFGHMGHKIAALQEKLQGFEGRKDGIARMGEIHATKMELNRLMVVEEDMRHQRSRNCWLRSGDRNTSFFHAKASNIHKWNTIHRIRDAEDTWQEDEEMIGRTFVEYFEQLFTSSQPNVSTELIDAIHFKVTDRMNSRLLQEFQASEVEQALKQMHPMKAPGPDGMPPLFYQHFWPTVNSIVVQTVLDFLNHGAAPPKFHETYIVLIPKIKNPERVTDYRPISLCNVAYKLASKAVANRLKTVLQDIMCENQSAFVSNRLITDNVLVAHELMHHINRKKKGKCGEMALKLDMSKAYDRVEWGCLQQIMAKLGFHEN</sequence>
<dbReference type="Proteomes" id="UP001459277">
    <property type="component" value="Unassembled WGS sequence"/>
</dbReference>
<dbReference type="InterPro" id="IPR043502">
    <property type="entry name" value="DNA/RNA_pol_sf"/>
</dbReference>
<dbReference type="CDD" id="cd01650">
    <property type="entry name" value="RT_nLTR_like"/>
    <property type="match status" value="1"/>
</dbReference>
<evidence type="ECO:0000313" key="2">
    <source>
        <dbReference type="EMBL" id="KAL0011886.1"/>
    </source>
</evidence>
<dbReference type="SUPFAM" id="SSF56672">
    <property type="entry name" value="DNA/RNA polymerases"/>
    <property type="match status" value="1"/>
</dbReference>
<reference evidence="2 3" key="1">
    <citation type="submission" date="2024-01" db="EMBL/GenBank/DDBJ databases">
        <title>A telomere-to-telomere, gap-free genome of sweet tea (Lithocarpus litseifolius).</title>
        <authorList>
            <person name="Zhou J."/>
        </authorList>
    </citation>
    <scope>NUCLEOTIDE SEQUENCE [LARGE SCALE GENOMIC DNA]</scope>
    <source>
        <strain evidence="2">Zhou-2022a</strain>
        <tissue evidence="2">Leaf</tissue>
    </source>
</reference>
<evidence type="ECO:0000313" key="3">
    <source>
        <dbReference type="Proteomes" id="UP001459277"/>
    </source>
</evidence>
<comment type="caution">
    <text evidence="2">The sequence shown here is derived from an EMBL/GenBank/DDBJ whole genome shotgun (WGS) entry which is preliminary data.</text>
</comment>